<evidence type="ECO:0000256" key="2">
    <source>
        <dbReference type="ARBA" id="ARBA00022857"/>
    </source>
</evidence>
<evidence type="ECO:0000259" key="4">
    <source>
        <dbReference type="Pfam" id="PF00171"/>
    </source>
</evidence>
<dbReference type="SUPFAM" id="SSF53720">
    <property type="entry name" value="ALDH-like"/>
    <property type="match status" value="1"/>
</dbReference>
<dbReference type="Pfam" id="PF00171">
    <property type="entry name" value="Aldedh"/>
    <property type="match status" value="1"/>
</dbReference>
<evidence type="ECO:0000256" key="1">
    <source>
        <dbReference type="ARBA" id="ARBA00009986"/>
    </source>
</evidence>
<dbReference type="EMBL" id="CP055153">
    <property type="protein sequence ID" value="QMU28825.1"/>
    <property type="molecule type" value="Genomic_DNA"/>
</dbReference>
<name>A0A7L7L8G2_9BACT</name>
<dbReference type="Gene3D" id="3.40.309.10">
    <property type="entry name" value="Aldehyde Dehydrogenase, Chain A, domain 2"/>
    <property type="match status" value="1"/>
</dbReference>
<keyword evidence="3" id="KW-0560">Oxidoreductase</keyword>
<evidence type="ECO:0000313" key="6">
    <source>
        <dbReference type="Proteomes" id="UP000514509"/>
    </source>
</evidence>
<keyword evidence="6" id="KW-1185">Reference proteome</keyword>
<dbReference type="Proteomes" id="UP000514509">
    <property type="component" value="Chromosome"/>
</dbReference>
<dbReference type="AlphaFoldDB" id="A0A7L7L8G2"/>
<dbReference type="InterPro" id="IPR047110">
    <property type="entry name" value="GABD/Sad-like"/>
</dbReference>
<dbReference type="FunFam" id="3.40.309.10:FF:000009">
    <property type="entry name" value="Aldehyde dehydrogenase A"/>
    <property type="match status" value="1"/>
</dbReference>
<dbReference type="InterPro" id="IPR016163">
    <property type="entry name" value="Ald_DH_C"/>
</dbReference>
<keyword evidence="2" id="KW-0521">NADP</keyword>
<dbReference type="Gene3D" id="3.40.605.10">
    <property type="entry name" value="Aldehyde Dehydrogenase, Chain A, domain 1"/>
    <property type="match status" value="1"/>
</dbReference>
<dbReference type="InterPro" id="IPR015590">
    <property type="entry name" value="Aldehyde_DH_dom"/>
</dbReference>
<dbReference type="RefSeq" id="WP_182416006.1">
    <property type="nucleotide sequence ID" value="NZ_CP055153.1"/>
</dbReference>
<dbReference type="KEGG" id="add:HUW48_12605"/>
<organism evidence="5 6">
    <name type="scientific">Adhaeribacter radiodurans</name>
    <dbReference type="NCBI Taxonomy" id="2745197"/>
    <lineage>
        <taxon>Bacteria</taxon>
        <taxon>Pseudomonadati</taxon>
        <taxon>Bacteroidota</taxon>
        <taxon>Cytophagia</taxon>
        <taxon>Cytophagales</taxon>
        <taxon>Hymenobacteraceae</taxon>
        <taxon>Adhaeribacter</taxon>
    </lineage>
</organism>
<dbReference type="PANTHER" id="PTHR43217:SF1">
    <property type="entry name" value="SUCCINATE SEMIALDEHYDE DEHYDROGENASE [NAD(P)+] SAD"/>
    <property type="match status" value="1"/>
</dbReference>
<proteinExistence type="inferred from homology"/>
<accession>A0A7L7L8G2</accession>
<feature type="domain" description="Aldehyde dehydrogenase" evidence="4">
    <location>
        <begin position="3"/>
        <end position="451"/>
    </location>
</feature>
<dbReference type="PANTHER" id="PTHR43217">
    <property type="entry name" value="SUCCINATE SEMIALDEHYDE DEHYDROGENASE [NAD(P)+] SAD"/>
    <property type="match status" value="1"/>
</dbReference>
<protein>
    <submittedName>
        <fullName evidence="5">NAD-dependent succinate-semialdehyde dehydrogenase</fullName>
    </submittedName>
</protein>
<dbReference type="CDD" id="cd07100">
    <property type="entry name" value="ALDH_SSADH1_GabD1"/>
    <property type="match status" value="1"/>
</dbReference>
<dbReference type="InterPro" id="IPR044148">
    <property type="entry name" value="ALDH_GabD1-like"/>
</dbReference>
<dbReference type="InterPro" id="IPR016161">
    <property type="entry name" value="Ald_DH/histidinol_DH"/>
</dbReference>
<gene>
    <name evidence="5" type="ORF">HUW48_12605</name>
</gene>
<evidence type="ECO:0000313" key="5">
    <source>
        <dbReference type="EMBL" id="QMU28825.1"/>
    </source>
</evidence>
<dbReference type="FunFam" id="3.40.605.10:FF:000012">
    <property type="entry name" value="NAD-dependent succinate-semialdehyde dehydrogenase"/>
    <property type="match status" value="1"/>
</dbReference>
<dbReference type="GO" id="GO:0004777">
    <property type="term" value="F:succinate-semialdehyde dehydrogenase (NAD+) activity"/>
    <property type="evidence" value="ECO:0007669"/>
    <property type="project" value="TreeGrafter"/>
</dbReference>
<comment type="similarity">
    <text evidence="1">Belongs to the aldehyde dehydrogenase family.</text>
</comment>
<dbReference type="InterPro" id="IPR016162">
    <property type="entry name" value="Ald_DH_N"/>
</dbReference>
<reference evidence="5 6" key="1">
    <citation type="submission" date="2020-08" db="EMBL/GenBank/DDBJ databases">
        <title>Adhaeribacter dokdonensis sp. nov., isolated from the rhizosphere of Elymus tsukushiensis, a plant native to the Dokdo Islands, Republic of Korea.</title>
        <authorList>
            <person name="Ghim S.Y."/>
        </authorList>
    </citation>
    <scope>NUCLEOTIDE SEQUENCE [LARGE SCALE GENOMIC DNA]</scope>
    <source>
        <strain evidence="5 6">KUDC8001</strain>
    </source>
</reference>
<sequence>MAIQSLNPATNKVIKNFTPHSPDELENSLNRADLAFGSWRKTLFTERADLMRRAAQELKDNVNHYAEIITLEMGKPIRESKGEINKCALCCEFYAEHAETYLKDEDIHSDASVSYISYEPLGIILAVMPWNFPFWQVFRFAAPSLMAGNVGLLKHASNVPQCALAIEEVFRKAGFPEGVFTTALVESEAVETLIKDDRIKAVTLTGSEGAGASVAALAGSQIKKTVMELGGSDAFIVLADANLEETAEMAAKARMINTGQSCIAAKRFIIEEKIAPKFINRMKHYLQALKTGDTLDETTDYGPLARQDLAASVQKQVDESVAKGAKILLEGGRPDETSAYFHPMMLTDIQPGTPAHEEEIFGPVACIFVVKNAEEAIKVANESRYGLGASIWSCNVQEARKLARQIESGAVFINGIVQSHPALPFGGIKKSGYGRELSYVGIREFVNQKTVWVA</sequence>
<dbReference type="GO" id="GO:0004030">
    <property type="term" value="F:aldehyde dehydrogenase [NAD(P)+] activity"/>
    <property type="evidence" value="ECO:0007669"/>
    <property type="project" value="InterPro"/>
</dbReference>
<evidence type="ECO:0000256" key="3">
    <source>
        <dbReference type="ARBA" id="ARBA00023002"/>
    </source>
</evidence>